<reference evidence="9 10" key="1">
    <citation type="journal article" date="2012" name="J. Bacteriol.">
        <title>Genome Sequence of the Antarctic Psychrophile Bacterium Planococcus antarcticus DSM 14505.</title>
        <authorList>
            <person name="Margolles A."/>
            <person name="Gueimonde M."/>
            <person name="Sanchez B."/>
        </authorList>
    </citation>
    <scope>NUCLEOTIDE SEQUENCE [LARGE SCALE GENOMIC DNA]</scope>
    <source>
        <strain evidence="9 10">DSM 14505</strain>
    </source>
</reference>
<reference evidence="8" key="3">
    <citation type="submission" date="2016-10" db="EMBL/GenBank/DDBJ databases">
        <authorList>
            <person name="See-Too W.S."/>
        </authorList>
    </citation>
    <scope>NUCLEOTIDE SEQUENCE</scope>
    <source>
        <strain evidence="8">DSM 14505</strain>
    </source>
</reference>
<dbReference type="EC" id="2.7.13.3" evidence="2"/>
<dbReference type="Pfam" id="PF13185">
    <property type="entry name" value="GAF_2"/>
    <property type="match status" value="1"/>
</dbReference>
<keyword evidence="5" id="KW-0902">Two-component regulatory system</keyword>
<comment type="catalytic activity">
    <reaction evidence="1">
        <text>ATP + protein L-histidine = ADP + protein N-phospho-L-histidine.</text>
        <dbReference type="EC" id="2.7.13.3"/>
    </reaction>
</comment>
<dbReference type="GO" id="GO:0000155">
    <property type="term" value="F:phosphorelay sensor kinase activity"/>
    <property type="evidence" value="ECO:0007669"/>
    <property type="project" value="InterPro"/>
</dbReference>
<evidence type="ECO:0000256" key="2">
    <source>
        <dbReference type="ARBA" id="ARBA00012438"/>
    </source>
</evidence>
<dbReference type="Gene3D" id="3.30.450.40">
    <property type="match status" value="1"/>
</dbReference>
<accession>A0A1C7DJV5</accession>
<feature type="domain" description="Signal transduction histidine kinase subgroup 3 dimerisation and phosphoacceptor" evidence="6">
    <location>
        <begin position="182"/>
        <end position="247"/>
    </location>
</feature>
<sequence>MVVGEPSDITLLKEIAELLNEETDMVRMLEGAIRKLLSGSTFETAWIFFIDEKGKHQLVAQANLPASLEDNNCRHLQKGGCWCVKRYHDGDLEKASNIIACQRIENAIPAKSRKQGSITHHATVPLQSGKEKFGLLNIAAPDTVSFSKDELALLESVAFQIGSAIKRIGLTKQEQELALVKERNRLARDLHDSVNQLLFSVTLTARGGVEMSEDTSVQETFRDIQHLTQEALNEMRALIWQLRPKGLESGLLDAIKGYGEMLGLTVETKMTGVIQLPSRIEETLFRIAQESLNNVRKHAGVDQVELYLSVTATDVLLVLKDEGRGFVFDHKANLPSIGIQSIRDRAKAEGGTADWSSEIGKGTEILVRIPY</sequence>
<dbReference type="SUPFAM" id="SSF55874">
    <property type="entry name" value="ATPase domain of HSP90 chaperone/DNA topoisomerase II/histidine kinase"/>
    <property type="match status" value="1"/>
</dbReference>
<evidence type="ECO:0000256" key="1">
    <source>
        <dbReference type="ARBA" id="ARBA00000085"/>
    </source>
</evidence>
<evidence type="ECO:0000256" key="3">
    <source>
        <dbReference type="ARBA" id="ARBA00022679"/>
    </source>
</evidence>
<keyword evidence="11" id="KW-1185">Reference proteome</keyword>
<organism evidence="9 10">
    <name type="scientific">Planococcus antarcticus DSM 14505</name>
    <dbReference type="NCBI Taxonomy" id="1185653"/>
    <lineage>
        <taxon>Bacteria</taxon>
        <taxon>Bacillati</taxon>
        <taxon>Bacillota</taxon>
        <taxon>Bacilli</taxon>
        <taxon>Bacillales</taxon>
        <taxon>Caryophanaceae</taxon>
        <taxon>Planococcus</taxon>
    </lineage>
</organism>
<evidence type="ECO:0000259" key="7">
    <source>
        <dbReference type="Pfam" id="PF13185"/>
    </source>
</evidence>
<dbReference type="CDD" id="cd16917">
    <property type="entry name" value="HATPase_UhpB-NarQ-NarX-like"/>
    <property type="match status" value="1"/>
</dbReference>
<dbReference type="Proteomes" id="UP000004725">
    <property type="component" value="Unassembled WGS sequence"/>
</dbReference>
<dbReference type="EMBL" id="AJYB01000007">
    <property type="protein sequence ID" value="EIM08278.1"/>
    <property type="molecule type" value="Genomic_DNA"/>
</dbReference>
<protein>
    <recommendedName>
        <fullName evidence="2">histidine kinase</fullName>
        <ecNumber evidence="2">2.7.13.3</ecNumber>
    </recommendedName>
</protein>
<dbReference type="InterPro" id="IPR029016">
    <property type="entry name" value="GAF-like_dom_sf"/>
</dbReference>
<dbReference type="GO" id="GO:0046983">
    <property type="term" value="F:protein dimerization activity"/>
    <property type="evidence" value="ECO:0007669"/>
    <property type="project" value="InterPro"/>
</dbReference>
<gene>
    <name evidence="9" type="ORF">A1A1_01603</name>
    <name evidence="8" type="ORF">BBH88_15960</name>
</gene>
<evidence type="ECO:0000259" key="6">
    <source>
        <dbReference type="Pfam" id="PF07730"/>
    </source>
</evidence>
<dbReference type="eggNOG" id="COG4585">
    <property type="taxonomic scope" value="Bacteria"/>
</dbReference>
<evidence type="ECO:0000256" key="4">
    <source>
        <dbReference type="ARBA" id="ARBA00022777"/>
    </source>
</evidence>
<evidence type="ECO:0000313" key="11">
    <source>
        <dbReference type="Proteomes" id="UP000092661"/>
    </source>
</evidence>
<evidence type="ECO:0000313" key="10">
    <source>
        <dbReference type="Proteomes" id="UP000004725"/>
    </source>
</evidence>
<dbReference type="KEGG" id="pana:BBH88_15960"/>
<dbReference type="InterPro" id="IPR036890">
    <property type="entry name" value="HATPase_C_sf"/>
</dbReference>
<dbReference type="EMBL" id="CP016534">
    <property type="protein sequence ID" value="ANU11662.1"/>
    <property type="molecule type" value="Genomic_DNA"/>
</dbReference>
<evidence type="ECO:0000313" key="9">
    <source>
        <dbReference type="EMBL" id="EIM08278.1"/>
    </source>
</evidence>
<dbReference type="AlphaFoldDB" id="A0A1C7DJV5"/>
<dbReference type="GO" id="GO:0016020">
    <property type="term" value="C:membrane"/>
    <property type="evidence" value="ECO:0007669"/>
    <property type="project" value="InterPro"/>
</dbReference>
<dbReference type="RefSeq" id="WP_006828341.1">
    <property type="nucleotide sequence ID" value="NZ_AJYB01000007.1"/>
</dbReference>
<proteinExistence type="predicted"/>
<dbReference type="InterPro" id="IPR003018">
    <property type="entry name" value="GAF"/>
</dbReference>
<name>A0A1C7DJV5_9BACL</name>
<feature type="domain" description="GAF" evidence="7">
    <location>
        <begin position="27"/>
        <end position="165"/>
    </location>
</feature>
<dbReference type="Gene3D" id="3.30.565.10">
    <property type="entry name" value="Histidine kinase-like ATPase, C-terminal domain"/>
    <property type="match status" value="1"/>
</dbReference>
<dbReference type="Pfam" id="PF07730">
    <property type="entry name" value="HisKA_3"/>
    <property type="match status" value="1"/>
</dbReference>
<dbReference type="Gene3D" id="1.20.5.1930">
    <property type="match status" value="1"/>
</dbReference>
<keyword evidence="3" id="KW-0808">Transferase</keyword>
<evidence type="ECO:0000256" key="5">
    <source>
        <dbReference type="ARBA" id="ARBA00023012"/>
    </source>
</evidence>
<dbReference type="PANTHER" id="PTHR24421:SF40">
    <property type="entry name" value="SENSOR HISTIDINE KINASE YHCY"/>
    <property type="match status" value="1"/>
</dbReference>
<dbReference type="Proteomes" id="UP000092661">
    <property type="component" value="Chromosome"/>
</dbReference>
<dbReference type="InterPro" id="IPR011712">
    <property type="entry name" value="Sig_transdc_His_kin_sub3_dim/P"/>
</dbReference>
<dbReference type="OrthoDB" id="9795828at2"/>
<dbReference type="InterPro" id="IPR050482">
    <property type="entry name" value="Sensor_HK_TwoCompSys"/>
</dbReference>
<dbReference type="SUPFAM" id="SSF55781">
    <property type="entry name" value="GAF domain-like"/>
    <property type="match status" value="1"/>
</dbReference>
<dbReference type="PANTHER" id="PTHR24421">
    <property type="entry name" value="NITRATE/NITRITE SENSOR PROTEIN NARX-RELATED"/>
    <property type="match status" value="1"/>
</dbReference>
<reference evidence="11" key="2">
    <citation type="submission" date="2016-07" db="EMBL/GenBank/DDBJ databases">
        <authorList>
            <person name="See-Too W.S."/>
        </authorList>
    </citation>
    <scope>NUCLEOTIDE SEQUENCE [LARGE SCALE GENOMIC DNA]</scope>
    <source>
        <strain evidence="11">DSM 14505</strain>
    </source>
</reference>
<keyword evidence="4 8" id="KW-0418">Kinase</keyword>
<evidence type="ECO:0000313" key="8">
    <source>
        <dbReference type="EMBL" id="ANU11662.1"/>
    </source>
</evidence>
<dbReference type="eggNOG" id="COG2203">
    <property type="taxonomic scope" value="Bacteria"/>
</dbReference>